<keyword evidence="2" id="KW-1185">Reference proteome</keyword>
<organism evidence="1 2">
    <name type="scientific">Haloarcula pellucida</name>
    <dbReference type="NCBI Taxonomy" id="1427151"/>
    <lineage>
        <taxon>Archaea</taxon>
        <taxon>Methanobacteriati</taxon>
        <taxon>Methanobacteriota</taxon>
        <taxon>Stenosarchaea group</taxon>
        <taxon>Halobacteria</taxon>
        <taxon>Halobacteriales</taxon>
        <taxon>Haloarculaceae</taxon>
        <taxon>Haloarcula</taxon>
    </lineage>
</organism>
<evidence type="ECO:0000313" key="1">
    <source>
        <dbReference type="EMBL" id="GGO03500.1"/>
    </source>
</evidence>
<reference evidence="1" key="1">
    <citation type="journal article" date="2014" name="Int. J. Syst. Evol. Microbiol.">
        <title>Complete genome sequence of Corynebacterium casei LMG S-19264T (=DSM 44701T), isolated from a smear-ripened cheese.</title>
        <authorList>
            <consortium name="US DOE Joint Genome Institute (JGI-PGF)"/>
            <person name="Walter F."/>
            <person name="Albersmeier A."/>
            <person name="Kalinowski J."/>
            <person name="Ruckert C."/>
        </authorList>
    </citation>
    <scope>NUCLEOTIDE SEQUENCE</scope>
    <source>
        <strain evidence="1">JCM 17820</strain>
    </source>
</reference>
<sequence length="169" mass="18762">MTFLQAAEALIDTNWEETISGRSTDVPKPKIVLEESVSQSDLKTRDYARIVDGGDTVFTPRGFGWTHEKVEADVTVELRSAERRINGTLVDGRERMFGPRSGMSAPDRYVGLSGETKRILDAHRKGFAEFDQVVASTIRDESSAEGQKIYRADVDIAFVQHASQIDPSV</sequence>
<name>A0A830GRT0_9EURY</name>
<dbReference type="EMBL" id="BMOU01000008">
    <property type="protein sequence ID" value="GGO03500.1"/>
    <property type="molecule type" value="Genomic_DNA"/>
</dbReference>
<gene>
    <name evidence="1" type="ORF">GCM10009030_39210</name>
</gene>
<dbReference type="Proteomes" id="UP000605784">
    <property type="component" value="Unassembled WGS sequence"/>
</dbReference>
<dbReference type="RefSeq" id="WP_189002012.1">
    <property type="nucleotide sequence ID" value="NZ_BMOU01000008.1"/>
</dbReference>
<accession>A0A830GRT0</accession>
<protein>
    <submittedName>
        <fullName evidence="1">Uncharacterized protein</fullName>
    </submittedName>
</protein>
<dbReference type="AlphaFoldDB" id="A0A830GRT0"/>
<evidence type="ECO:0000313" key="2">
    <source>
        <dbReference type="Proteomes" id="UP000605784"/>
    </source>
</evidence>
<comment type="caution">
    <text evidence="1">The sequence shown here is derived from an EMBL/GenBank/DDBJ whole genome shotgun (WGS) entry which is preliminary data.</text>
</comment>
<reference evidence="1" key="2">
    <citation type="submission" date="2020-09" db="EMBL/GenBank/DDBJ databases">
        <authorList>
            <person name="Sun Q."/>
            <person name="Ohkuma M."/>
        </authorList>
    </citation>
    <scope>NUCLEOTIDE SEQUENCE</scope>
    <source>
        <strain evidence="1">JCM 17820</strain>
    </source>
</reference>
<proteinExistence type="predicted"/>